<dbReference type="InterPro" id="IPR004197">
    <property type="entry name" value="Cellulase_Ig-like"/>
</dbReference>
<dbReference type="GO" id="GO:0008810">
    <property type="term" value="F:cellulase activity"/>
    <property type="evidence" value="ECO:0007669"/>
    <property type="project" value="InterPro"/>
</dbReference>
<feature type="domain" description="Secretion system C-terminal sorting" evidence="7">
    <location>
        <begin position="666"/>
        <end position="735"/>
    </location>
</feature>
<dbReference type="CDD" id="cd02850">
    <property type="entry name" value="E_set_Cellulase_N"/>
    <property type="match status" value="1"/>
</dbReference>
<dbReference type="InterPro" id="IPR026444">
    <property type="entry name" value="Secre_tail"/>
</dbReference>
<evidence type="ECO:0000256" key="4">
    <source>
        <dbReference type="SAM" id="SignalP"/>
    </source>
</evidence>
<feature type="domain" description="Glycoside hydrolase family 9" evidence="5">
    <location>
        <begin position="142"/>
        <end position="635"/>
    </location>
</feature>
<dbReference type="Proteomes" id="UP000001822">
    <property type="component" value="Chromosome"/>
</dbReference>
<dbReference type="Pfam" id="PF02927">
    <property type="entry name" value="CelD_N"/>
    <property type="match status" value="1"/>
</dbReference>
<evidence type="ECO:0000313" key="9">
    <source>
        <dbReference type="Proteomes" id="UP000001822"/>
    </source>
</evidence>
<feature type="chain" id="PRO_5027027393" evidence="4">
    <location>
        <begin position="33"/>
        <end position="739"/>
    </location>
</feature>
<evidence type="ECO:0000256" key="1">
    <source>
        <dbReference type="ARBA" id="ARBA00007072"/>
    </source>
</evidence>
<evidence type="ECO:0000259" key="7">
    <source>
        <dbReference type="Pfam" id="PF18962"/>
    </source>
</evidence>
<reference evidence="8 9" key="1">
    <citation type="journal article" date="2007" name="Appl. Environ. Microbiol.">
        <title>Genome sequence of the cellulolytic gliding bacterium Cytophaga hutchinsonii.</title>
        <authorList>
            <person name="Xie G."/>
            <person name="Bruce D.C."/>
            <person name="Challacombe J.F."/>
            <person name="Chertkov O."/>
            <person name="Detter J.C."/>
            <person name="Gilna P."/>
            <person name="Han C.S."/>
            <person name="Lucas S."/>
            <person name="Misra M."/>
            <person name="Myers G.L."/>
            <person name="Richardson P."/>
            <person name="Tapia R."/>
            <person name="Thayer N."/>
            <person name="Thompson L.S."/>
            <person name="Brettin T.S."/>
            <person name="Henrissat B."/>
            <person name="Wilson D.B."/>
            <person name="McBride M.J."/>
        </authorList>
    </citation>
    <scope>NUCLEOTIDE SEQUENCE [LARGE SCALE GENOMIC DNA]</scope>
    <source>
        <strain evidence="9">ATCC 33406 / DSM 1761 / CIP 103989 / NBRC 15051 / NCIMB 9469 / D465</strain>
    </source>
</reference>
<dbReference type="GO" id="GO:0000272">
    <property type="term" value="P:polysaccharide catabolic process"/>
    <property type="evidence" value="ECO:0007669"/>
    <property type="project" value="UniProtKB-KW"/>
</dbReference>
<protein>
    <submittedName>
        <fullName evidence="8">Glycosylhydrolase family 9 protein</fullName>
    </submittedName>
</protein>
<evidence type="ECO:0000256" key="2">
    <source>
        <dbReference type="ARBA" id="ARBA00023277"/>
    </source>
</evidence>
<keyword evidence="4" id="KW-0732">Signal</keyword>
<dbReference type="InterPro" id="IPR012341">
    <property type="entry name" value="6hp_glycosidase-like_sf"/>
</dbReference>
<dbReference type="NCBIfam" id="TIGR04183">
    <property type="entry name" value="Por_Secre_tail"/>
    <property type="match status" value="1"/>
</dbReference>
<gene>
    <name evidence="8" type="ordered locus">CHU_0778</name>
</gene>
<comment type="similarity">
    <text evidence="1">Belongs to the glycosyl hydrolase 9 (cellulase E) family.</text>
</comment>
<sequence length="739" mass="81717">MCNRPLKKSSMIKLKTLSFTALLFVAGLFAHAQSFSPYIVVDQFGYLPLATKVAVIRDPHVGFDAADAFTPGTSYALIDATNNAAVFTGTPAAWKNGFVDTTSGDKAWWFDFTSYTTPGKYYVKDVTNNARSAEFVISTTVYKDVLKAAMRMLYYQRSSFAKTEPYAGTGWTDAASHLKPLQDKNAQLYNNKTSATEKDLHGGWYDAGDLNKYTSWTANYVITLLTAYQENPAAFTDDYNIPESGNGIPDIIDEVKWGLEHLLRMQQSNGSCLSVLSSAGASPPSSATGQSLYGPATTNATLKCAQAFALAANVYKQVDPVLYATFATTLQTKAIAAWNWAGANPNVTFNNNSDSNGSKGLAAGNQETNDLGRKTSRLGAALYLYDLTGEASYLNYFNSNYKDMPLVAWYNGISQYFLESQSLQLYYLSLPGISSTVAQDIRSRTKIAIYNSRDFADALTSELDPYRAFIRDYNWGSNQYKSNYGNLFWELNEYTIDNAGNNELYLKAAEEYLHYIHGVNPLQLVYLTNMSSYGAEKSVNEMYHTWFADGSAKWDRVGTSTYGPPPGFLMGGANNSYDWDDCCYSSCGSPGNTAICTSTTLPKEQPKQKSYKDFNTNWPLNSWQLTETSLGYQTAYIRLLSKFVNNSNITTGLLSSAKAPGIQLRPNPTQDLVTIEFPSSLATSDMIHVELYDLTGKKVFTKDIENNSSISTVALENGVYVLKVNQDGLMYTERIVKIK</sequence>
<name>A0A6N4SP77_CYTH3</name>
<organism evidence="8 9">
    <name type="scientific">Cytophaga hutchinsonii (strain ATCC 33406 / DSM 1761 / CIP 103989 / NBRC 15051 / NCIMB 9469 / D465)</name>
    <dbReference type="NCBI Taxonomy" id="269798"/>
    <lineage>
        <taxon>Bacteria</taxon>
        <taxon>Pseudomonadati</taxon>
        <taxon>Bacteroidota</taxon>
        <taxon>Cytophagia</taxon>
        <taxon>Cytophagales</taxon>
        <taxon>Cytophagaceae</taxon>
        <taxon>Cytophaga</taxon>
    </lineage>
</organism>
<evidence type="ECO:0000256" key="3">
    <source>
        <dbReference type="ARBA" id="ARBA00023326"/>
    </source>
</evidence>
<dbReference type="EMBL" id="CP000383">
    <property type="protein sequence ID" value="ABG58065.1"/>
    <property type="molecule type" value="Genomic_DNA"/>
</dbReference>
<dbReference type="InterPro" id="IPR008928">
    <property type="entry name" value="6-hairpin_glycosidase_sf"/>
</dbReference>
<dbReference type="Pfam" id="PF00759">
    <property type="entry name" value="Glyco_hydro_9"/>
    <property type="match status" value="1"/>
</dbReference>
<dbReference type="InterPro" id="IPR001701">
    <property type="entry name" value="Glyco_hydro_9"/>
</dbReference>
<dbReference type="KEGG" id="chu:CHU_0778"/>
<dbReference type="AlphaFoldDB" id="A0A6N4SP77"/>
<evidence type="ECO:0000313" key="8">
    <source>
        <dbReference type="EMBL" id="ABG58065.1"/>
    </source>
</evidence>
<dbReference type="Pfam" id="PF18962">
    <property type="entry name" value="Por_Secre_tail"/>
    <property type="match status" value="1"/>
</dbReference>
<keyword evidence="2" id="KW-0119">Carbohydrate metabolism</keyword>
<feature type="domain" description="Cellulase Ig-like" evidence="6">
    <location>
        <begin position="36"/>
        <end position="124"/>
    </location>
</feature>
<dbReference type="Gene3D" id="1.50.10.10">
    <property type="match status" value="1"/>
</dbReference>
<feature type="signal peptide" evidence="4">
    <location>
        <begin position="1"/>
        <end position="32"/>
    </location>
</feature>
<accession>A0A6N4SP77</accession>
<dbReference type="InterPro" id="IPR013783">
    <property type="entry name" value="Ig-like_fold"/>
</dbReference>
<dbReference type="Gene3D" id="2.60.40.10">
    <property type="entry name" value="Immunoglobulins"/>
    <property type="match status" value="1"/>
</dbReference>
<proteinExistence type="inferred from homology"/>
<dbReference type="SUPFAM" id="SSF48208">
    <property type="entry name" value="Six-hairpin glycosidases"/>
    <property type="match status" value="1"/>
</dbReference>
<dbReference type="InterPro" id="IPR014756">
    <property type="entry name" value="Ig_E-set"/>
</dbReference>
<keyword evidence="3" id="KW-0624">Polysaccharide degradation</keyword>
<dbReference type="SUPFAM" id="SSF81296">
    <property type="entry name" value="E set domains"/>
    <property type="match status" value="1"/>
</dbReference>
<evidence type="ECO:0000259" key="5">
    <source>
        <dbReference type="Pfam" id="PF00759"/>
    </source>
</evidence>
<keyword evidence="9" id="KW-1185">Reference proteome</keyword>
<evidence type="ECO:0000259" key="6">
    <source>
        <dbReference type="Pfam" id="PF02927"/>
    </source>
</evidence>